<evidence type="ECO:0000313" key="2">
    <source>
        <dbReference type="Proteomes" id="UP000466442"/>
    </source>
</evidence>
<accession>A0A8S9XLE4</accession>
<dbReference type="Proteomes" id="UP000466442">
    <property type="component" value="Unassembled WGS sequence"/>
</dbReference>
<evidence type="ECO:0000313" key="1">
    <source>
        <dbReference type="EMBL" id="KAF6209449.1"/>
    </source>
</evidence>
<name>A0A8S9XLE4_APOLU</name>
<organism evidence="1 2">
    <name type="scientific">Apolygus lucorum</name>
    <name type="common">Small green plant bug</name>
    <name type="synonym">Lygocoris lucorum</name>
    <dbReference type="NCBI Taxonomy" id="248454"/>
    <lineage>
        <taxon>Eukaryota</taxon>
        <taxon>Metazoa</taxon>
        <taxon>Ecdysozoa</taxon>
        <taxon>Arthropoda</taxon>
        <taxon>Hexapoda</taxon>
        <taxon>Insecta</taxon>
        <taxon>Pterygota</taxon>
        <taxon>Neoptera</taxon>
        <taxon>Paraneoptera</taxon>
        <taxon>Hemiptera</taxon>
        <taxon>Heteroptera</taxon>
        <taxon>Panheteroptera</taxon>
        <taxon>Cimicomorpha</taxon>
        <taxon>Miridae</taxon>
        <taxon>Mirini</taxon>
        <taxon>Apolygus</taxon>
    </lineage>
</organism>
<sequence>MEFLGQHQDWTSHKLLWGCVEGSQRKENCNFKDTPQPCKERYVQPYFPPFSMGGNQWFKSSGDFDCLEPRCDL</sequence>
<gene>
    <name evidence="1" type="ORF">GE061_015196</name>
</gene>
<dbReference type="AlphaFoldDB" id="A0A8S9XLE4"/>
<comment type="caution">
    <text evidence="1">The sequence shown here is derived from an EMBL/GenBank/DDBJ whole genome shotgun (WGS) entry which is preliminary data.</text>
</comment>
<protein>
    <submittedName>
        <fullName evidence="1">Uncharacterized protein</fullName>
    </submittedName>
</protein>
<dbReference type="EMBL" id="WIXP02000006">
    <property type="protein sequence ID" value="KAF6209449.1"/>
    <property type="molecule type" value="Genomic_DNA"/>
</dbReference>
<proteinExistence type="predicted"/>
<reference evidence="1" key="1">
    <citation type="journal article" date="2021" name="Mol. Ecol. Resour.">
        <title>Apolygus lucorum genome provides insights into omnivorousness and mesophyll feeding.</title>
        <authorList>
            <person name="Liu Y."/>
            <person name="Liu H."/>
            <person name="Wang H."/>
            <person name="Huang T."/>
            <person name="Liu B."/>
            <person name="Yang B."/>
            <person name="Yin L."/>
            <person name="Li B."/>
            <person name="Zhang Y."/>
            <person name="Zhang S."/>
            <person name="Jiang F."/>
            <person name="Zhang X."/>
            <person name="Ren Y."/>
            <person name="Wang B."/>
            <person name="Wang S."/>
            <person name="Lu Y."/>
            <person name="Wu K."/>
            <person name="Fan W."/>
            <person name="Wang G."/>
        </authorList>
    </citation>
    <scope>NUCLEOTIDE SEQUENCE</scope>
    <source>
        <strain evidence="1">12Hb</strain>
    </source>
</reference>
<keyword evidence="2" id="KW-1185">Reference proteome</keyword>